<reference evidence="1" key="1">
    <citation type="submission" date="2023-07" db="EMBL/GenBank/DDBJ databases">
        <title>Black Yeasts Isolated from many extreme environments.</title>
        <authorList>
            <person name="Coleine C."/>
            <person name="Stajich J.E."/>
            <person name="Selbmann L."/>
        </authorList>
    </citation>
    <scope>NUCLEOTIDE SEQUENCE</scope>
    <source>
        <strain evidence="1">CCFEE 5714</strain>
    </source>
</reference>
<name>A0ACC3N1L1_9PEZI</name>
<comment type="caution">
    <text evidence="1">The sequence shown here is derived from an EMBL/GenBank/DDBJ whole genome shotgun (WGS) entry which is preliminary data.</text>
</comment>
<evidence type="ECO:0000313" key="1">
    <source>
        <dbReference type="EMBL" id="KAK3706663.1"/>
    </source>
</evidence>
<organism evidence="1 2">
    <name type="scientific">Vermiconidia calcicola</name>
    <dbReference type="NCBI Taxonomy" id="1690605"/>
    <lineage>
        <taxon>Eukaryota</taxon>
        <taxon>Fungi</taxon>
        <taxon>Dikarya</taxon>
        <taxon>Ascomycota</taxon>
        <taxon>Pezizomycotina</taxon>
        <taxon>Dothideomycetes</taxon>
        <taxon>Dothideomycetidae</taxon>
        <taxon>Mycosphaerellales</taxon>
        <taxon>Extremaceae</taxon>
        <taxon>Vermiconidia</taxon>
    </lineage>
</organism>
<sequence>MLSTNDTQGETFERSPLLPSFTDERSESPQPQPKTKPWQTTKNVTLLFMLVVLLVSLGGEWLDAPQVRILEAVICYRYYEKADPSKLLLDRDKVGPGAIGGVSEMF</sequence>
<dbReference type="Proteomes" id="UP001281147">
    <property type="component" value="Unassembled WGS sequence"/>
</dbReference>
<proteinExistence type="predicted"/>
<feature type="non-terminal residue" evidence="1">
    <location>
        <position position="106"/>
    </location>
</feature>
<evidence type="ECO:0000313" key="2">
    <source>
        <dbReference type="Proteomes" id="UP001281147"/>
    </source>
</evidence>
<accession>A0ACC3N1L1</accession>
<keyword evidence="2" id="KW-1185">Reference proteome</keyword>
<protein>
    <submittedName>
        <fullName evidence="1">Uncharacterized protein</fullName>
    </submittedName>
</protein>
<dbReference type="EMBL" id="JAUTXU010000118">
    <property type="protein sequence ID" value="KAK3706663.1"/>
    <property type="molecule type" value="Genomic_DNA"/>
</dbReference>
<gene>
    <name evidence="1" type="ORF">LTR37_012672</name>
</gene>